<dbReference type="InterPro" id="IPR009056">
    <property type="entry name" value="Cyt_c-like_dom"/>
</dbReference>
<dbReference type="PANTHER" id="PTHR35889:SF3">
    <property type="entry name" value="F-BOX DOMAIN-CONTAINING PROTEIN"/>
    <property type="match status" value="1"/>
</dbReference>
<keyword evidence="3 4" id="KW-0408">Iron</keyword>
<evidence type="ECO:0000313" key="8">
    <source>
        <dbReference type="Proteomes" id="UP000325286"/>
    </source>
</evidence>
<keyword evidence="8" id="KW-1185">Reference proteome</keyword>
<evidence type="ECO:0000256" key="3">
    <source>
        <dbReference type="ARBA" id="ARBA00023004"/>
    </source>
</evidence>
<keyword evidence="1 4" id="KW-0349">Heme</keyword>
<sequence precursor="true">MLQIAPCCPARFRSRWYRWSPGFSRFSRNLSLLASVIALLGAGATVQATEPADDVDHATELDHAEGVRFFETKVRPVLAQHCYECHAADEQESELRVDTLEGLLRGGHAGPSLVPGKPAGSLLVTAIGYRDNDLKMPPEQKLSDTEIADITRWVEIGAPHPDSDSVQPVQRGSEIDLQAGRQHWAFQRPQKSEPPTLDAGMVDPIDAFVLARLQDAGLQRVPPADKATLLRRATFDLTGLPPTPAEIDAFLADDSEDAFAKVVDRLLSSPHYGERWGRHWLDIARYADSNGLDENVVHAHAWRYRDYVVQSLNDDKPYSDFIVEQLAGDLLDSGDDINLRNERLIATGFLVLGPKVLAEKDEAKMEMDIIDEQLDTLGRSIMGLTLGCARCHTHKFDPISHRDYYALAGIFKSTRTMDSYKTVAQWHENLVETPQQTAAFEQHQQRVADKQKQIDQTVAAATAALETNDEKWKPAEREKHFPADTQATLKTLREELKKLQDAAPERPMAMGVVEGEVADTAVHLRGSHLTLGDIVPRRFPEVLTPEPLPPLPDDRSGRLEFARWLTDGKHPLTARVMVNRIWRGHFGKGLVGTVDNFGLQGDPPTHPELLDWLAVRFVEQGWSIKAMHRMIMLSETYQTSSRYDADNAALDPDNQLYWRYDLRRLEAEAIRDGLLAISGNLDPTLGGSLLQLKSREYVFNHTSQDRSTYGIHRRSIYVPVIRNHLYDMFKLFDYTDASVLTGDRNTSTLAPQALFMMNSQWIDEITTAMAERLLTHDDAVEARVQRLYRQAYGRRPTTDEVSTATQFLEHFQTVLEQQADADGADDPQQMAWQALCQAVISSSEFVYLR</sequence>
<dbReference type="InterPro" id="IPR011444">
    <property type="entry name" value="DUF1549"/>
</dbReference>
<dbReference type="InterPro" id="IPR022655">
    <property type="entry name" value="DUF1553"/>
</dbReference>
<name>A0A5B9R7E9_9BACT</name>
<dbReference type="GO" id="GO:0046872">
    <property type="term" value="F:metal ion binding"/>
    <property type="evidence" value="ECO:0007669"/>
    <property type="project" value="UniProtKB-KW"/>
</dbReference>
<dbReference type="Pfam" id="PF07587">
    <property type="entry name" value="PSD1"/>
    <property type="match status" value="1"/>
</dbReference>
<keyword evidence="2 4" id="KW-0479">Metal-binding</keyword>
<evidence type="ECO:0000256" key="1">
    <source>
        <dbReference type="ARBA" id="ARBA00022617"/>
    </source>
</evidence>
<evidence type="ECO:0000256" key="5">
    <source>
        <dbReference type="SAM" id="SignalP"/>
    </source>
</evidence>
<evidence type="ECO:0000256" key="2">
    <source>
        <dbReference type="ARBA" id="ARBA00022723"/>
    </source>
</evidence>
<accession>A0A5B9R7E9</accession>
<dbReference type="InterPro" id="IPR036909">
    <property type="entry name" value="Cyt_c-like_dom_sf"/>
</dbReference>
<gene>
    <name evidence="7" type="ORF">UC8_46530</name>
</gene>
<reference evidence="7 8" key="1">
    <citation type="submission" date="2019-08" db="EMBL/GenBank/DDBJ databases">
        <title>Deep-cultivation of Planctomycetes and their phenomic and genomic characterization uncovers novel biology.</title>
        <authorList>
            <person name="Wiegand S."/>
            <person name="Jogler M."/>
            <person name="Boedeker C."/>
            <person name="Pinto D."/>
            <person name="Vollmers J."/>
            <person name="Rivas-Marin E."/>
            <person name="Kohn T."/>
            <person name="Peeters S.H."/>
            <person name="Heuer A."/>
            <person name="Rast P."/>
            <person name="Oberbeckmann S."/>
            <person name="Bunk B."/>
            <person name="Jeske O."/>
            <person name="Meyerdierks A."/>
            <person name="Storesund J.E."/>
            <person name="Kallscheuer N."/>
            <person name="Luecker S."/>
            <person name="Lage O.M."/>
            <person name="Pohl T."/>
            <person name="Merkel B.J."/>
            <person name="Hornburger P."/>
            <person name="Mueller R.-W."/>
            <person name="Bruemmer F."/>
            <person name="Labrenz M."/>
            <person name="Spormann A.M."/>
            <person name="Op den Camp H."/>
            <person name="Overmann J."/>
            <person name="Amann R."/>
            <person name="Jetten M.S.M."/>
            <person name="Mascher T."/>
            <person name="Medema M.H."/>
            <person name="Devos D.P."/>
            <person name="Kaster A.-K."/>
            <person name="Ovreas L."/>
            <person name="Rohde M."/>
            <person name="Galperin M.Y."/>
            <person name="Jogler C."/>
        </authorList>
    </citation>
    <scope>NUCLEOTIDE SEQUENCE [LARGE SCALE GENOMIC DNA]</scope>
    <source>
        <strain evidence="7 8">UC8</strain>
    </source>
</reference>
<feature type="signal peptide" evidence="5">
    <location>
        <begin position="1"/>
        <end position="48"/>
    </location>
</feature>
<protein>
    <submittedName>
        <fullName evidence="7">Planctomycete cytochrome C</fullName>
    </submittedName>
</protein>
<dbReference type="KEGG" id="rul:UC8_46530"/>
<proteinExistence type="predicted"/>
<dbReference type="AlphaFoldDB" id="A0A5B9R7E9"/>
<dbReference type="GO" id="GO:0020037">
    <property type="term" value="F:heme binding"/>
    <property type="evidence" value="ECO:0007669"/>
    <property type="project" value="InterPro"/>
</dbReference>
<dbReference type="PROSITE" id="PS51007">
    <property type="entry name" value="CYTC"/>
    <property type="match status" value="1"/>
</dbReference>
<dbReference type="InterPro" id="IPR011429">
    <property type="entry name" value="Cyt_c_Planctomycete-type"/>
</dbReference>
<dbReference type="SUPFAM" id="SSF46626">
    <property type="entry name" value="Cytochrome c"/>
    <property type="match status" value="1"/>
</dbReference>
<dbReference type="GO" id="GO:0009055">
    <property type="term" value="F:electron transfer activity"/>
    <property type="evidence" value="ECO:0007669"/>
    <property type="project" value="InterPro"/>
</dbReference>
<dbReference type="RefSeq" id="WP_084427938.1">
    <property type="nucleotide sequence ID" value="NZ_CP042914.1"/>
</dbReference>
<dbReference type="Proteomes" id="UP000325286">
    <property type="component" value="Chromosome"/>
</dbReference>
<dbReference type="Pfam" id="PF07583">
    <property type="entry name" value="PSCyt2"/>
    <property type="match status" value="1"/>
</dbReference>
<evidence type="ECO:0000259" key="6">
    <source>
        <dbReference type="PROSITE" id="PS51007"/>
    </source>
</evidence>
<evidence type="ECO:0000256" key="4">
    <source>
        <dbReference type="PROSITE-ProRule" id="PRU00433"/>
    </source>
</evidence>
<feature type="domain" description="Cytochrome c" evidence="6">
    <location>
        <begin position="61"/>
        <end position="158"/>
    </location>
</feature>
<dbReference type="OrthoDB" id="127107at2"/>
<feature type="chain" id="PRO_5022713034" evidence="5">
    <location>
        <begin position="49"/>
        <end position="849"/>
    </location>
</feature>
<keyword evidence="5" id="KW-0732">Signal</keyword>
<dbReference type="PANTHER" id="PTHR35889">
    <property type="entry name" value="CYCLOINULO-OLIGOSACCHARIDE FRUCTANOTRANSFERASE-RELATED"/>
    <property type="match status" value="1"/>
</dbReference>
<organism evidence="7 8">
    <name type="scientific">Roseimaritima ulvae</name>
    <dbReference type="NCBI Taxonomy" id="980254"/>
    <lineage>
        <taxon>Bacteria</taxon>
        <taxon>Pseudomonadati</taxon>
        <taxon>Planctomycetota</taxon>
        <taxon>Planctomycetia</taxon>
        <taxon>Pirellulales</taxon>
        <taxon>Pirellulaceae</taxon>
        <taxon>Roseimaritima</taxon>
    </lineage>
</organism>
<dbReference type="Pfam" id="PF07635">
    <property type="entry name" value="PSCyt1"/>
    <property type="match status" value="1"/>
</dbReference>
<evidence type="ECO:0000313" key="7">
    <source>
        <dbReference type="EMBL" id="QEG42611.1"/>
    </source>
</evidence>
<dbReference type="EMBL" id="CP042914">
    <property type="protein sequence ID" value="QEG42611.1"/>
    <property type="molecule type" value="Genomic_DNA"/>
</dbReference>